<name>A0A0J8G192_CLOCY</name>
<dbReference type="PATRIC" id="fig|1121307.3.peg.1129"/>
<sequence>MENVLITAIEGQGIWTICAVCLTVYVLKTSGERENRLQELISRLTEKFNIVEDVKQDVEEIKEKLK</sequence>
<evidence type="ECO:0000313" key="3">
    <source>
        <dbReference type="Proteomes" id="UP000036756"/>
    </source>
</evidence>
<evidence type="ECO:0008006" key="4">
    <source>
        <dbReference type="Google" id="ProtNLM"/>
    </source>
</evidence>
<feature type="transmembrane region" description="Helical" evidence="1">
    <location>
        <begin position="6"/>
        <end position="27"/>
    </location>
</feature>
<comment type="caution">
    <text evidence="2">The sequence shown here is derived from an EMBL/GenBank/DDBJ whole genome shotgun (WGS) entry which is preliminary data.</text>
</comment>
<dbReference type="EMBL" id="LFVU01000027">
    <property type="protein sequence ID" value="KMT21511.1"/>
    <property type="molecule type" value="Genomic_DNA"/>
</dbReference>
<accession>A0A0J8G192</accession>
<dbReference type="AlphaFoldDB" id="A0A0J8G192"/>
<protein>
    <recommendedName>
        <fullName evidence="4">UviB-like protein</fullName>
    </recommendedName>
</protein>
<dbReference type="OrthoDB" id="2680433at2"/>
<organism evidence="2 3">
    <name type="scientific">Clostridium cylindrosporum DSM 605</name>
    <dbReference type="NCBI Taxonomy" id="1121307"/>
    <lineage>
        <taxon>Bacteria</taxon>
        <taxon>Bacillati</taxon>
        <taxon>Bacillota</taxon>
        <taxon>Clostridia</taxon>
        <taxon>Eubacteriales</taxon>
        <taxon>Clostridiaceae</taxon>
        <taxon>Clostridium</taxon>
    </lineage>
</organism>
<keyword evidence="3" id="KW-1185">Reference proteome</keyword>
<dbReference type="RefSeq" id="WP_048570941.1">
    <property type="nucleotide sequence ID" value="NZ_LFVU01000027.1"/>
</dbReference>
<dbReference type="Proteomes" id="UP000036756">
    <property type="component" value="Unassembled WGS sequence"/>
</dbReference>
<reference evidence="2 3" key="1">
    <citation type="submission" date="2015-06" db="EMBL/GenBank/DDBJ databases">
        <title>Draft genome sequence of the purine-degrading Clostridium cylindrosporum HC-1 (DSM 605).</title>
        <authorList>
            <person name="Poehlein A."/>
            <person name="Schiel-Bengelsdorf B."/>
            <person name="Bengelsdorf F."/>
            <person name="Daniel R."/>
            <person name="Duerre P."/>
        </authorList>
    </citation>
    <scope>NUCLEOTIDE SEQUENCE [LARGE SCALE GENOMIC DNA]</scope>
    <source>
        <strain evidence="2 3">DSM 605</strain>
    </source>
</reference>
<dbReference type="STRING" id="1121307.CLCY_2c02720"/>
<dbReference type="InterPro" id="IPR024405">
    <property type="entry name" value="Phage_BhlA/UviB"/>
</dbReference>
<keyword evidence="1" id="KW-1133">Transmembrane helix</keyword>
<evidence type="ECO:0000256" key="1">
    <source>
        <dbReference type="SAM" id="Phobius"/>
    </source>
</evidence>
<evidence type="ECO:0000313" key="2">
    <source>
        <dbReference type="EMBL" id="KMT21511.1"/>
    </source>
</evidence>
<keyword evidence="1" id="KW-0812">Transmembrane</keyword>
<dbReference type="Pfam" id="PF10960">
    <property type="entry name" value="Holin_BhlA"/>
    <property type="match status" value="1"/>
</dbReference>
<keyword evidence="1" id="KW-0472">Membrane</keyword>
<proteinExistence type="predicted"/>
<gene>
    <name evidence="2" type="ORF">CLCY_2c02720</name>
</gene>